<keyword evidence="2 3" id="KW-0378">Hydrolase</keyword>
<dbReference type="EC" id="3.1.1.-" evidence="3"/>
<dbReference type="Gene3D" id="3.40.50.1820">
    <property type="entry name" value="alpha/beta hydrolase"/>
    <property type="match status" value="1"/>
</dbReference>
<dbReference type="AlphaFoldDB" id="A0A8H6CRI9"/>
<dbReference type="GeneID" id="59336379"/>
<protein>
    <recommendedName>
        <fullName evidence="3">Carboxylic ester hydrolase</fullName>
        <ecNumber evidence="3">3.1.1.-</ecNumber>
    </recommendedName>
</protein>
<comment type="similarity">
    <text evidence="1 3">Belongs to the type-B carboxylesterase/lipase family.</text>
</comment>
<feature type="domain" description="Carboxylesterase type B" evidence="4">
    <location>
        <begin position="62"/>
        <end position="519"/>
    </location>
</feature>
<dbReference type="Pfam" id="PF00135">
    <property type="entry name" value="COesterase"/>
    <property type="match status" value="1"/>
</dbReference>
<sequence>MRFFIAIHAYLAAVISAATPSYNSKAFDGLLSKRQSTVTQSSSSLVVDLGYAQYMGVSNLSTGLNTWKGIRYAAPPTGPLRWQPPEAPSVDRGRILRGDTLPQNCPQSPDAPIASGFNFTGNEDCLFLSVYAPQNVTDLPVLVWIHGGGYGQGQGNLDMSPIINANNNKFVAVAIQYRLGAFGFLSSDEVMRYGAVNAGLLDQAFALQWVQSYIRLFGGNASQVTISGESAGGGSVMLQSMAYGGYLGDSLFSNVIAASPYLPMQYGYADFVPSQSYYAFASAVGCFGPPALPQSNTSGSIFQCLVGKDTETLQNASATISGSSRHGTWAFLPVTDHVFIQQLPSQQLLKKQVNGNRILVGNNADEGPLFTPQDIITEEDFVNLLRNTFPLFTDDDISRLLLYYPSSSASVIMSTSKFATNGNSTPTALNESTYGTGQQQRADNVYAETTFVCPSYWLAEAFTNNNRVAYKYQYSVIGASHGTDLTSSFGPPTPNQGPDFDKAFMTIWGNFITQNNPSISSAIANGVNGTGNGLAATDFPAWNLRNPLQLNLNETGGQAYSSMSFDVQAPNITEFEEPGLMNDFSVVDAYSWEGGRGVRCDFWRSVGLIVPE</sequence>
<evidence type="ECO:0000256" key="1">
    <source>
        <dbReference type="ARBA" id="ARBA00005964"/>
    </source>
</evidence>
<name>A0A8H6CRI9_9LECA</name>
<gene>
    <name evidence="5" type="ORF">HO133_007982</name>
</gene>
<dbReference type="InterPro" id="IPR002018">
    <property type="entry name" value="CarbesteraseB"/>
</dbReference>
<evidence type="ECO:0000259" key="4">
    <source>
        <dbReference type="Pfam" id="PF00135"/>
    </source>
</evidence>
<evidence type="ECO:0000256" key="2">
    <source>
        <dbReference type="ARBA" id="ARBA00022801"/>
    </source>
</evidence>
<dbReference type="InterPro" id="IPR029058">
    <property type="entry name" value="AB_hydrolase_fold"/>
</dbReference>
<dbReference type="RefSeq" id="XP_037156186.1">
    <property type="nucleotide sequence ID" value="XM_037298850.1"/>
</dbReference>
<accession>A0A8H6CRI9</accession>
<dbReference type="EMBL" id="JACCJB010000004">
    <property type="protein sequence ID" value="KAF6228252.1"/>
    <property type="molecule type" value="Genomic_DNA"/>
</dbReference>
<evidence type="ECO:0000256" key="3">
    <source>
        <dbReference type="RuleBase" id="RU361235"/>
    </source>
</evidence>
<evidence type="ECO:0000313" key="6">
    <source>
        <dbReference type="Proteomes" id="UP000593566"/>
    </source>
</evidence>
<dbReference type="PANTHER" id="PTHR11559">
    <property type="entry name" value="CARBOXYLESTERASE"/>
    <property type="match status" value="1"/>
</dbReference>
<dbReference type="GO" id="GO:0016787">
    <property type="term" value="F:hydrolase activity"/>
    <property type="evidence" value="ECO:0007669"/>
    <property type="project" value="UniProtKB-KW"/>
</dbReference>
<dbReference type="InterPro" id="IPR019826">
    <property type="entry name" value="Carboxylesterase_B_AS"/>
</dbReference>
<dbReference type="Proteomes" id="UP000593566">
    <property type="component" value="Unassembled WGS sequence"/>
</dbReference>
<proteinExistence type="inferred from homology"/>
<organism evidence="5 6">
    <name type="scientific">Letharia lupina</name>
    <dbReference type="NCBI Taxonomy" id="560253"/>
    <lineage>
        <taxon>Eukaryota</taxon>
        <taxon>Fungi</taxon>
        <taxon>Dikarya</taxon>
        <taxon>Ascomycota</taxon>
        <taxon>Pezizomycotina</taxon>
        <taxon>Lecanoromycetes</taxon>
        <taxon>OSLEUM clade</taxon>
        <taxon>Lecanoromycetidae</taxon>
        <taxon>Lecanorales</taxon>
        <taxon>Lecanorineae</taxon>
        <taxon>Parmeliaceae</taxon>
        <taxon>Letharia</taxon>
    </lineage>
</organism>
<feature type="signal peptide" evidence="3">
    <location>
        <begin position="1"/>
        <end position="17"/>
    </location>
</feature>
<dbReference type="InterPro" id="IPR019819">
    <property type="entry name" value="Carboxylesterase_B_CS"/>
</dbReference>
<evidence type="ECO:0000313" key="5">
    <source>
        <dbReference type="EMBL" id="KAF6228252.1"/>
    </source>
</evidence>
<dbReference type="PROSITE" id="PS00941">
    <property type="entry name" value="CARBOXYLESTERASE_B_2"/>
    <property type="match status" value="1"/>
</dbReference>
<feature type="chain" id="PRO_5034886317" description="Carboxylic ester hydrolase" evidence="3">
    <location>
        <begin position="18"/>
        <end position="612"/>
    </location>
</feature>
<keyword evidence="3" id="KW-0732">Signal</keyword>
<keyword evidence="6" id="KW-1185">Reference proteome</keyword>
<comment type="caution">
    <text evidence="5">The sequence shown here is derived from an EMBL/GenBank/DDBJ whole genome shotgun (WGS) entry which is preliminary data.</text>
</comment>
<reference evidence="5 6" key="1">
    <citation type="journal article" date="2020" name="Genomics">
        <title>Complete, high-quality genomes from long-read metagenomic sequencing of two wolf lichen thalli reveals enigmatic genome architecture.</title>
        <authorList>
            <person name="McKenzie S.K."/>
            <person name="Walston R.F."/>
            <person name="Allen J.L."/>
        </authorList>
    </citation>
    <scope>NUCLEOTIDE SEQUENCE [LARGE SCALE GENOMIC DNA]</scope>
    <source>
        <strain evidence="5">WasteWater1</strain>
    </source>
</reference>
<dbReference type="FunFam" id="3.40.50.1820:FF:000266">
    <property type="entry name" value="Carboxylic ester hydrolase"/>
    <property type="match status" value="1"/>
</dbReference>
<dbReference type="SUPFAM" id="SSF53474">
    <property type="entry name" value="alpha/beta-Hydrolases"/>
    <property type="match status" value="1"/>
</dbReference>
<dbReference type="PROSITE" id="PS00122">
    <property type="entry name" value="CARBOXYLESTERASE_B_1"/>
    <property type="match status" value="1"/>
</dbReference>
<dbReference type="InterPro" id="IPR050309">
    <property type="entry name" value="Type-B_Carboxylest/Lipase"/>
</dbReference>